<keyword evidence="2" id="KW-1185">Reference proteome</keyword>
<dbReference type="KEGG" id="swf:E3E12_04915"/>
<dbReference type="EMBL" id="CP038231">
    <property type="protein sequence ID" value="QDH13639.1"/>
    <property type="molecule type" value="Genomic_DNA"/>
</dbReference>
<evidence type="ECO:0000313" key="1">
    <source>
        <dbReference type="EMBL" id="QDH13639.1"/>
    </source>
</evidence>
<organism evidence="1 2">
    <name type="scientific">Formicincola oecophyllae</name>
    <dbReference type="NCBI Taxonomy" id="2558361"/>
    <lineage>
        <taxon>Bacteria</taxon>
        <taxon>Pseudomonadati</taxon>
        <taxon>Pseudomonadota</taxon>
        <taxon>Alphaproteobacteria</taxon>
        <taxon>Acetobacterales</taxon>
        <taxon>Acetobacteraceae</taxon>
        <taxon>Formicincola</taxon>
    </lineage>
</organism>
<name>A0A4Y6U878_9PROT</name>
<dbReference type="InterPro" id="IPR028978">
    <property type="entry name" value="Chorismate_lyase_/UTRA_dom_sf"/>
</dbReference>
<proteinExistence type="predicted"/>
<protein>
    <submittedName>
        <fullName evidence="1">Uncharacterized protein</fullName>
    </submittedName>
</protein>
<evidence type="ECO:0000313" key="2">
    <source>
        <dbReference type="Proteomes" id="UP000318709"/>
    </source>
</evidence>
<dbReference type="Proteomes" id="UP000318709">
    <property type="component" value="Chromosome"/>
</dbReference>
<dbReference type="AlphaFoldDB" id="A0A4Y6U878"/>
<gene>
    <name evidence="1" type="ORF">E3E12_04915</name>
</gene>
<accession>A0A4Y6U878</accession>
<sequence length="137" mass="15189">MPAALEGHLHLLGLTGQNWRAHATLRMVQLHCGARHCSDAWNLFLPSQLAPMALEQLQANPFLPFGLAAAPFNRRQLGERCQPFQSCSENPWVLEHTALLSNLGGPLALVLERYRPEALPENTIPENTVLEATPIPR</sequence>
<dbReference type="OrthoDB" id="7862147at2"/>
<dbReference type="SUPFAM" id="SSF64288">
    <property type="entry name" value="Chorismate lyase-like"/>
    <property type="match status" value="1"/>
</dbReference>
<reference evidence="1 2" key="1">
    <citation type="submission" date="2019-03" db="EMBL/GenBank/DDBJ databases">
        <title>The complete genome sequence of Swingsia_sp. F3b2 LMG30590(T).</title>
        <authorList>
            <person name="Chua K.-O."/>
            <person name="Chan K.-G."/>
            <person name="See-Too W.-S."/>
        </authorList>
    </citation>
    <scope>NUCLEOTIDE SEQUENCE [LARGE SCALE GENOMIC DNA]</scope>
    <source>
        <strain evidence="1 2">F3b2</strain>
    </source>
</reference>